<sequence>MEVKMKMKRRKLRLLRQTNVSNVITLRYMKRKLHALQISLNESQNTSHRLRNAYKNVKEQLDSLNTNEINTSQIVTIDKYNEEKYKNEVLKKEMYELQAINLAEVNKLKSEITNLKAENAYYRSSYNYRQPSTSKMNTWKKKYDYK</sequence>
<evidence type="ECO:0000313" key="2">
    <source>
        <dbReference type="EMBL" id="MBY25680.1"/>
    </source>
</evidence>
<proteinExistence type="predicted"/>
<name>A0A2S2P8C8_SCHGA</name>
<evidence type="ECO:0000256" key="1">
    <source>
        <dbReference type="SAM" id="Coils"/>
    </source>
</evidence>
<dbReference type="EMBL" id="GGMR01013061">
    <property type="protein sequence ID" value="MBY25680.1"/>
    <property type="molecule type" value="Transcribed_RNA"/>
</dbReference>
<protein>
    <submittedName>
        <fullName evidence="2">Uncharacterized protein</fullName>
    </submittedName>
</protein>
<feature type="coiled-coil region" evidence="1">
    <location>
        <begin position="40"/>
        <end position="67"/>
    </location>
</feature>
<gene>
    <name evidence="2" type="ORF">g.127458</name>
</gene>
<organism evidence="2">
    <name type="scientific">Schizaphis graminum</name>
    <name type="common">Green bug aphid</name>
    <dbReference type="NCBI Taxonomy" id="13262"/>
    <lineage>
        <taxon>Eukaryota</taxon>
        <taxon>Metazoa</taxon>
        <taxon>Ecdysozoa</taxon>
        <taxon>Arthropoda</taxon>
        <taxon>Hexapoda</taxon>
        <taxon>Insecta</taxon>
        <taxon>Pterygota</taxon>
        <taxon>Neoptera</taxon>
        <taxon>Paraneoptera</taxon>
        <taxon>Hemiptera</taxon>
        <taxon>Sternorrhyncha</taxon>
        <taxon>Aphidomorpha</taxon>
        <taxon>Aphidoidea</taxon>
        <taxon>Aphididae</taxon>
        <taxon>Aphidini</taxon>
        <taxon>Schizaphis</taxon>
    </lineage>
</organism>
<reference evidence="2" key="1">
    <citation type="submission" date="2018-04" db="EMBL/GenBank/DDBJ databases">
        <title>Transcriptome of Schizaphis graminum biotype I.</title>
        <authorList>
            <person name="Scully E.D."/>
            <person name="Geib S.M."/>
            <person name="Palmer N.A."/>
            <person name="Koch K."/>
            <person name="Bradshaw J."/>
            <person name="Heng-Moss T."/>
            <person name="Sarath G."/>
        </authorList>
    </citation>
    <scope>NUCLEOTIDE SEQUENCE</scope>
</reference>
<dbReference type="AlphaFoldDB" id="A0A2S2P8C8"/>
<keyword evidence="1" id="KW-0175">Coiled coil</keyword>
<accession>A0A2S2P8C8</accession>